<comment type="caution">
    <text evidence="4">The sequence shown here is derived from an EMBL/GenBank/DDBJ whole genome shotgun (WGS) entry which is preliminary data.</text>
</comment>
<dbReference type="SUPFAM" id="SSF52096">
    <property type="entry name" value="ClpP/crotonase"/>
    <property type="match status" value="1"/>
</dbReference>
<name>A0A2W2C561_9ACTN</name>
<dbReference type="InterPro" id="IPR014748">
    <property type="entry name" value="Enoyl-CoA_hydra_C"/>
</dbReference>
<dbReference type="EC" id="4.1.3.36" evidence="3"/>
<dbReference type="UniPathway" id="UPA00079"/>
<dbReference type="InterPro" id="IPR018376">
    <property type="entry name" value="Enoyl-CoA_hyd/isom_CS"/>
</dbReference>
<dbReference type="Gene3D" id="3.90.226.10">
    <property type="entry name" value="2-enoyl-CoA Hydratase, Chain A, domain 1"/>
    <property type="match status" value="1"/>
</dbReference>
<sequence length="261" mass="28129">MSDYTDIRYERRDAAAIVTIDRPEVMNAFRAETVDELVHALRAAAADRTVAAVVITGAGEKAFCTGGDLSTKTDAGYAGPHATGIDIDTFNYTVRSLPKPVIAAVNGYAIGGGNVLQVVCDLTIAAEHAVFGQVGPRVGSVDPGFGTSYLARLVGEKKARELWFLCRRYSAAEALAMGLVNAVVPGEELMAEALRWCAEIAALSPTALRLAKQSFAVDTEMIAAMSRFAVSTVDLFYRTAEAEEGYRAFRDRRAPDFTDYR</sequence>
<reference evidence="4 5" key="1">
    <citation type="submission" date="2018-01" db="EMBL/GenBank/DDBJ databases">
        <title>Draft genome sequence of Jiangella sp. GTF31.</title>
        <authorList>
            <person name="Sahin N."/>
            <person name="Ay H."/>
            <person name="Saygin H."/>
        </authorList>
    </citation>
    <scope>NUCLEOTIDE SEQUENCE [LARGE SCALE GENOMIC DNA]</scope>
    <source>
        <strain evidence="4 5">GTF31</strain>
    </source>
</reference>
<dbReference type="GO" id="GO:0009234">
    <property type="term" value="P:menaquinone biosynthetic process"/>
    <property type="evidence" value="ECO:0007669"/>
    <property type="project" value="UniProtKB-UniRule"/>
</dbReference>
<feature type="binding site" evidence="3">
    <location>
        <position position="237"/>
    </location>
    <ligand>
        <name>substrate</name>
        <note>ligand shared between two neighboring subunits</note>
    </ligand>
</feature>
<feature type="binding site" description="in other chain" evidence="3">
    <location>
        <begin position="108"/>
        <end position="112"/>
    </location>
    <ligand>
        <name>substrate</name>
        <note>ligand shared between two neighboring subunits</note>
    </ligand>
</feature>
<dbReference type="InterPro" id="IPR010198">
    <property type="entry name" value="DHNA-CoA_synthase_MenB"/>
</dbReference>
<dbReference type="InterPro" id="IPR029045">
    <property type="entry name" value="ClpP/crotonase-like_dom_sf"/>
</dbReference>
<dbReference type="InterPro" id="IPR001753">
    <property type="entry name" value="Enoyl-CoA_hydra/iso"/>
</dbReference>
<feature type="site" description="Important for catalysis" evidence="3">
    <location>
        <position position="237"/>
    </location>
</feature>
<keyword evidence="2 3" id="KW-0456">Lyase</keyword>
<organism evidence="4 5">
    <name type="scientific">Jiangella anatolica</name>
    <dbReference type="NCBI Taxonomy" id="2670374"/>
    <lineage>
        <taxon>Bacteria</taxon>
        <taxon>Bacillati</taxon>
        <taxon>Actinomycetota</taxon>
        <taxon>Actinomycetes</taxon>
        <taxon>Jiangellales</taxon>
        <taxon>Jiangellaceae</taxon>
        <taxon>Jiangella</taxon>
    </lineage>
</organism>
<comment type="caution">
    <text evidence="3">Lacks conserved residue(s) required for the propagation of feature annotation.</text>
</comment>
<protein>
    <recommendedName>
        <fullName evidence="3">1,4-dihydroxy-2-naphthoyl-CoA synthase</fullName>
        <shortName evidence="3">DHNA-CoA synthase</shortName>
        <ecNumber evidence="3">4.1.3.36</ecNumber>
    </recommendedName>
</protein>
<comment type="function">
    <text evidence="3">Converts o-succinylbenzoyl-CoA (OSB-CoA) to 1,4-dihydroxy-2-naphthoyl-CoA (DHNA-CoA).</text>
</comment>
<feature type="binding site" description="in other chain" evidence="3">
    <location>
        <position position="77"/>
    </location>
    <ligand>
        <name>substrate</name>
        <note>ligand shared between two neighboring subunits</note>
    </ligand>
</feature>
<dbReference type="Pfam" id="PF00378">
    <property type="entry name" value="ECH_1"/>
    <property type="match status" value="1"/>
</dbReference>
<comment type="similarity">
    <text evidence="3">Belongs to the enoyl-CoA hydratase/isomerase family. MenB subfamily.</text>
</comment>
<dbReference type="Proteomes" id="UP000248764">
    <property type="component" value="Unassembled WGS sequence"/>
</dbReference>
<dbReference type="PANTHER" id="PTHR43113">
    <property type="entry name" value="NUCLEOSIDE-DIPHOSPHATE-SUGAR EPIMERASE"/>
    <property type="match status" value="1"/>
</dbReference>
<comment type="pathway">
    <text evidence="3">Quinol/quinone metabolism; menaquinone biosynthesis.</text>
</comment>
<evidence type="ECO:0000313" key="4">
    <source>
        <dbReference type="EMBL" id="PZF83349.1"/>
    </source>
</evidence>
<evidence type="ECO:0000256" key="1">
    <source>
        <dbReference type="ARBA" id="ARBA00000177"/>
    </source>
</evidence>
<keyword evidence="5" id="KW-1185">Reference proteome</keyword>
<accession>A0A2W2C561</accession>
<evidence type="ECO:0000313" key="5">
    <source>
        <dbReference type="Proteomes" id="UP000248764"/>
    </source>
</evidence>
<gene>
    <name evidence="3" type="primary">menB</name>
    <name evidence="4" type="ORF">C1I92_12980</name>
</gene>
<comment type="pathway">
    <text evidence="3">Quinol/quinone metabolism; 1,4-dihydroxy-2-naphthoate biosynthesis; 1,4-dihydroxy-2-naphthoate from chorismate: step 6/7.</text>
</comment>
<dbReference type="RefSeq" id="WP_111255080.1">
    <property type="nucleotide sequence ID" value="NZ_POTW01000026.1"/>
</dbReference>
<comment type="catalytic activity">
    <reaction evidence="1 3">
        <text>2-succinylbenzoyl-CoA + H(+) = 1,4-dihydroxy-2-naphthoyl-CoA + H2O</text>
        <dbReference type="Rhea" id="RHEA:26562"/>
        <dbReference type="ChEBI" id="CHEBI:15377"/>
        <dbReference type="ChEBI" id="CHEBI:15378"/>
        <dbReference type="ChEBI" id="CHEBI:57364"/>
        <dbReference type="ChEBI" id="CHEBI:58897"/>
        <dbReference type="EC" id="4.1.3.36"/>
    </reaction>
</comment>
<dbReference type="PROSITE" id="PS00166">
    <property type="entry name" value="ENOYL_COA_HYDRATASE"/>
    <property type="match status" value="1"/>
</dbReference>
<evidence type="ECO:0000256" key="2">
    <source>
        <dbReference type="ARBA" id="ARBA00023239"/>
    </source>
</evidence>
<dbReference type="HAMAP" id="MF_01934">
    <property type="entry name" value="MenB"/>
    <property type="match status" value="1"/>
</dbReference>
<dbReference type="EMBL" id="POTW01000026">
    <property type="protein sequence ID" value="PZF83349.1"/>
    <property type="molecule type" value="Genomic_DNA"/>
</dbReference>
<keyword evidence="3" id="KW-0474">Menaquinone biosynthesis</keyword>
<proteinExistence type="inferred from homology"/>
<dbReference type="CDD" id="cd06558">
    <property type="entry name" value="crotonase-like"/>
    <property type="match status" value="1"/>
</dbReference>
<evidence type="ECO:0000256" key="3">
    <source>
        <dbReference type="HAMAP-Rule" id="MF_01934"/>
    </source>
</evidence>
<dbReference type="Gene3D" id="1.10.12.10">
    <property type="entry name" value="Lyase 2-enoyl-coa Hydratase, Chain A, domain 2"/>
    <property type="match status" value="1"/>
</dbReference>
<feature type="site" description="Important for catalysis" evidence="3">
    <location>
        <position position="77"/>
    </location>
</feature>
<dbReference type="GO" id="GO:0008935">
    <property type="term" value="F:1,4-dihydroxy-2-naphthoyl-CoA synthase activity"/>
    <property type="evidence" value="ECO:0007669"/>
    <property type="project" value="UniProtKB-UniRule"/>
</dbReference>
<feature type="binding site" description="in other chain" evidence="3">
    <location>
        <position position="140"/>
    </location>
    <ligand>
        <name>substrate</name>
        <note>ligand shared between two neighboring subunits</note>
    </ligand>
</feature>
<dbReference type="PANTHER" id="PTHR43113:SF1">
    <property type="entry name" value="1,4-DIHYDROXY-2-NAPHTHOYL-COA SYNTHASE, PEROXISOMAL"/>
    <property type="match status" value="1"/>
</dbReference>
<dbReference type="AlphaFoldDB" id="A0A2W2C561"/>
<dbReference type="UniPathway" id="UPA01057">
    <property type="reaction ID" value="UER00167"/>
</dbReference>